<feature type="transmembrane region" description="Helical" evidence="5">
    <location>
        <begin position="53"/>
        <end position="78"/>
    </location>
</feature>
<comment type="caution">
    <text evidence="6">The sequence shown here is derived from an EMBL/GenBank/DDBJ whole genome shotgun (WGS) entry which is preliminary data.</text>
</comment>
<sequence length="269" mass="29215">MIKHVMNIFYGIILGVSNVIPGVSAGTMAVVLNIYDELLGAVSLKKEYLKKNLIFLATIGIGAVVGILVFSNAITFLFEKYNMPTNFLFIGIIIGSIPMVINHARAGEKIRSKNWIPFIITFGVMIVMVLTNDAEANEVILREINLGMSIWLIFAGAISAFSMIIPGISGSFIMLTLGVYTSVITAVSEFNFAILIPVAIGILIGLILGIKIVKVLLSKYQQATYMAILGLVIGSVLVIYPGFTFNFTGFFALICMCIGIMITYSFADK</sequence>
<comment type="subcellular location">
    <subcellularLocation>
        <location evidence="1">Membrane</location>
        <topology evidence="1">Multi-pass membrane protein</topology>
    </subcellularLocation>
</comment>
<dbReference type="Pfam" id="PF04018">
    <property type="entry name" value="VCA0040-like"/>
    <property type="match status" value="1"/>
</dbReference>
<dbReference type="PRINTS" id="PR00249">
    <property type="entry name" value="GPCRSECRETIN"/>
</dbReference>
<feature type="transmembrane region" description="Helical" evidence="5">
    <location>
        <begin position="6"/>
        <end position="32"/>
    </location>
</feature>
<protein>
    <submittedName>
        <fullName evidence="6">DUF368 domain-containing protein</fullName>
    </submittedName>
</protein>
<dbReference type="RefSeq" id="WP_177670343.1">
    <property type="nucleotide sequence ID" value="NZ_JACRSY010000004.1"/>
</dbReference>
<feature type="transmembrane region" description="Helical" evidence="5">
    <location>
        <begin position="194"/>
        <end position="213"/>
    </location>
</feature>
<evidence type="ECO:0000313" key="7">
    <source>
        <dbReference type="Proteomes" id="UP000655830"/>
    </source>
</evidence>
<dbReference type="PANTHER" id="PTHR37308">
    <property type="entry name" value="INTEGRAL MEMBRANE PROTEIN"/>
    <property type="match status" value="1"/>
</dbReference>
<dbReference type="PANTHER" id="PTHR37308:SF1">
    <property type="entry name" value="POLYPRENYL-PHOSPHATE TRANSPORTER"/>
    <property type="match status" value="1"/>
</dbReference>
<evidence type="ECO:0000256" key="3">
    <source>
        <dbReference type="ARBA" id="ARBA00022989"/>
    </source>
</evidence>
<proteinExistence type="predicted"/>
<evidence type="ECO:0000256" key="5">
    <source>
        <dbReference type="SAM" id="Phobius"/>
    </source>
</evidence>
<evidence type="ECO:0000256" key="1">
    <source>
        <dbReference type="ARBA" id="ARBA00004141"/>
    </source>
</evidence>
<keyword evidence="3 5" id="KW-1133">Transmembrane helix</keyword>
<gene>
    <name evidence="6" type="ORF">H8718_03205</name>
</gene>
<keyword evidence="2 5" id="KW-0812">Transmembrane</keyword>
<evidence type="ECO:0000313" key="6">
    <source>
        <dbReference type="EMBL" id="MBC8578538.1"/>
    </source>
</evidence>
<dbReference type="InterPro" id="IPR007163">
    <property type="entry name" value="VCA0040-like"/>
</dbReference>
<dbReference type="GO" id="GO:0004930">
    <property type="term" value="F:G protein-coupled receptor activity"/>
    <property type="evidence" value="ECO:0007669"/>
    <property type="project" value="InterPro"/>
</dbReference>
<feature type="transmembrane region" description="Helical" evidence="5">
    <location>
        <begin position="84"/>
        <end position="102"/>
    </location>
</feature>
<feature type="transmembrane region" description="Helical" evidence="5">
    <location>
        <begin position="114"/>
        <end position="132"/>
    </location>
</feature>
<dbReference type="AlphaFoldDB" id="A0A926EI69"/>
<accession>A0A926EI69</accession>
<keyword evidence="7" id="KW-1185">Reference proteome</keyword>
<dbReference type="InterPro" id="IPR000832">
    <property type="entry name" value="GPCR_2_secretin-like"/>
</dbReference>
<feature type="transmembrane region" description="Helical" evidence="5">
    <location>
        <begin position="144"/>
        <end position="165"/>
    </location>
</feature>
<evidence type="ECO:0000256" key="2">
    <source>
        <dbReference type="ARBA" id="ARBA00022692"/>
    </source>
</evidence>
<keyword evidence="4 5" id="KW-0472">Membrane</keyword>
<organism evidence="6 7">
    <name type="scientific">Zhenhengia yiwuensis</name>
    <dbReference type="NCBI Taxonomy" id="2763666"/>
    <lineage>
        <taxon>Bacteria</taxon>
        <taxon>Bacillati</taxon>
        <taxon>Bacillota</taxon>
        <taxon>Clostridia</taxon>
        <taxon>Lachnospirales</taxon>
        <taxon>Lachnospiraceae</taxon>
        <taxon>Zhenhengia</taxon>
    </lineage>
</organism>
<evidence type="ECO:0000256" key="4">
    <source>
        <dbReference type="ARBA" id="ARBA00023136"/>
    </source>
</evidence>
<feature type="transmembrane region" description="Helical" evidence="5">
    <location>
        <begin position="249"/>
        <end position="267"/>
    </location>
</feature>
<reference evidence="6" key="1">
    <citation type="submission" date="2020-08" db="EMBL/GenBank/DDBJ databases">
        <title>Genome public.</title>
        <authorList>
            <person name="Liu C."/>
            <person name="Sun Q."/>
        </authorList>
    </citation>
    <scope>NUCLEOTIDE SEQUENCE</scope>
    <source>
        <strain evidence="6">NSJ-12</strain>
    </source>
</reference>
<dbReference type="GO" id="GO:0016020">
    <property type="term" value="C:membrane"/>
    <property type="evidence" value="ECO:0007669"/>
    <property type="project" value="UniProtKB-SubCell"/>
</dbReference>
<dbReference type="Proteomes" id="UP000655830">
    <property type="component" value="Unassembled WGS sequence"/>
</dbReference>
<dbReference type="EMBL" id="JACRSY010000004">
    <property type="protein sequence ID" value="MBC8578538.1"/>
    <property type="molecule type" value="Genomic_DNA"/>
</dbReference>
<name>A0A926EI69_9FIRM</name>
<feature type="transmembrane region" description="Helical" evidence="5">
    <location>
        <begin position="225"/>
        <end position="243"/>
    </location>
</feature>